<comment type="caution">
    <text evidence="1">The sequence shown here is derived from an EMBL/GenBank/DDBJ whole genome shotgun (WGS) entry which is preliminary data.</text>
</comment>
<protein>
    <submittedName>
        <fullName evidence="1">Primosomal protein N</fullName>
    </submittedName>
</protein>
<gene>
    <name evidence="1" type="ORF">BROSI_A0635</name>
</gene>
<dbReference type="Proteomes" id="UP000032309">
    <property type="component" value="Unassembled WGS sequence"/>
</dbReference>
<accession>A0ABQ0JTU4</accession>
<evidence type="ECO:0000313" key="2">
    <source>
        <dbReference type="Proteomes" id="UP000032309"/>
    </source>
</evidence>
<evidence type="ECO:0000313" key="1">
    <source>
        <dbReference type="EMBL" id="GAN32125.1"/>
    </source>
</evidence>
<organism evidence="1 2">
    <name type="scientific">Candidatus Brocadia sinica JPN1</name>
    <dbReference type="NCBI Taxonomy" id="1197129"/>
    <lineage>
        <taxon>Bacteria</taxon>
        <taxon>Pseudomonadati</taxon>
        <taxon>Planctomycetota</taxon>
        <taxon>Candidatus Brocadiia</taxon>
        <taxon>Candidatus Brocadiales</taxon>
        <taxon>Candidatus Brocadiaceae</taxon>
        <taxon>Candidatus Brocadia</taxon>
    </lineage>
</organism>
<name>A0ABQ0JTU4_9BACT</name>
<reference evidence="2" key="1">
    <citation type="journal article" date="2015" name="Genome Announc.">
        <title>Draft Genome Sequence of an Anaerobic Ammonium-Oxidizing Bacterium, "Candidatus Brocadia sinica".</title>
        <authorList>
            <person name="Oshiki M."/>
            <person name="Shinyako-Hata K."/>
            <person name="Satoh H."/>
            <person name="Okabe S."/>
        </authorList>
    </citation>
    <scope>NUCLEOTIDE SEQUENCE [LARGE SCALE GENOMIC DNA]</scope>
    <source>
        <strain evidence="2">JPN1</strain>
    </source>
</reference>
<dbReference type="EMBL" id="BAFN01000001">
    <property type="protein sequence ID" value="GAN32125.1"/>
    <property type="molecule type" value="Genomic_DNA"/>
</dbReference>
<sequence length="90" mass="10748">MRKSNADIERAIQVKDGSSEAKFFQIFLPNLPYLCKFFSNGKQREILKKDRRYPAENYLEFQNVYFKNRKGEKYRNSMVRPLSWASCLSL</sequence>
<keyword evidence="2" id="KW-1185">Reference proteome</keyword>
<proteinExistence type="predicted"/>